<keyword evidence="2" id="KW-1185">Reference proteome</keyword>
<reference evidence="1 2" key="1">
    <citation type="submission" date="2016-10" db="EMBL/GenBank/DDBJ databases">
        <authorList>
            <person name="de Groot N.N."/>
        </authorList>
    </citation>
    <scope>NUCLEOTIDE SEQUENCE [LARGE SCALE GENOMIC DNA]</scope>
    <source>
        <strain evidence="1 2">DSM 25186</strain>
    </source>
</reference>
<dbReference type="AlphaFoldDB" id="A0A1G9DIH6"/>
<evidence type="ECO:0000313" key="2">
    <source>
        <dbReference type="Proteomes" id="UP000198510"/>
    </source>
</evidence>
<evidence type="ECO:0000313" key="1">
    <source>
        <dbReference type="EMBL" id="SDK63620.1"/>
    </source>
</evidence>
<dbReference type="Proteomes" id="UP000198510">
    <property type="component" value="Unassembled WGS sequence"/>
</dbReference>
<dbReference type="STRING" id="1075417.SAMN05421823_103141"/>
<dbReference type="OrthoDB" id="1442549at2"/>
<sequence length="59" mass="6537">MKNLGFNVYLNGKLISTNGINADGVVTQIVTLRTDVENDEQSLELYSGGYLSKEDAHYK</sequence>
<protein>
    <submittedName>
        <fullName evidence="1">Uncharacterized protein</fullName>
    </submittedName>
</protein>
<gene>
    <name evidence="1" type="ORF">SAMN05421823_103141</name>
</gene>
<proteinExistence type="predicted"/>
<name>A0A1G9DIH6_9BACT</name>
<dbReference type="RefSeq" id="WP_089681075.1">
    <property type="nucleotide sequence ID" value="NZ_FNFO01000003.1"/>
</dbReference>
<organism evidence="1 2">
    <name type="scientific">Catalinimonas alkaloidigena</name>
    <dbReference type="NCBI Taxonomy" id="1075417"/>
    <lineage>
        <taxon>Bacteria</taxon>
        <taxon>Pseudomonadati</taxon>
        <taxon>Bacteroidota</taxon>
        <taxon>Cytophagia</taxon>
        <taxon>Cytophagales</taxon>
        <taxon>Catalimonadaceae</taxon>
        <taxon>Catalinimonas</taxon>
    </lineage>
</organism>
<accession>A0A1G9DIH6</accession>
<dbReference type="EMBL" id="FNFO01000003">
    <property type="protein sequence ID" value="SDK63620.1"/>
    <property type="molecule type" value="Genomic_DNA"/>
</dbReference>